<accession>A0ABS2PVH4</accession>
<keyword evidence="3" id="KW-1185">Reference proteome</keyword>
<dbReference type="CDD" id="cd04301">
    <property type="entry name" value="NAT_SF"/>
    <property type="match status" value="1"/>
</dbReference>
<evidence type="ECO:0000313" key="2">
    <source>
        <dbReference type="EMBL" id="MBM7644056.1"/>
    </source>
</evidence>
<protein>
    <submittedName>
        <fullName evidence="2">GNAT family N-acyltransferase</fullName>
    </submittedName>
</protein>
<reference evidence="2 3" key="1">
    <citation type="submission" date="2021-01" db="EMBL/GenBank/DDBJ databases">
        <title>Genomic Encyclopedia of Type Strains, Phase IV (KMG-IV): sequencing the most valuable type-strain genomes for metagenomic binning, comparative biology and taxonomic classification.</title>
        <authorList>
            <person name="Goeker M."/>
        </authorList>
    </citation>
    <scope>NUCLEOTIDE SEQUENCE [LARGE SCALE GENOMIC DNA]</scope>
    <source>
        <strain evidence="2 3">DSM 28236</strain>
    </source>
</reference>
<gene>
    <name evidence="2" type="ORF">JOD45_000247</name>
</gene>
<dbReference type="PANTHER" id="PTHR13355">
    <property type="entry name" value="GLUCOSAMINE 6-PHOSPHATE N-ACETYLTRANSFERASE"/>
    <property type="match status" value="1"/>
</dbReference>
<dbReference type="InterPro" id="IPR016181">
    <property type="entry name" value="Acyl_CoA_acyltransferase"/>
</dbReference>
<evidence type="ECO:0000313" key="3">
    <source>
        <dbReference type="Proteomes" id="UP000808914"/>
    </source>
</evidence>
<sequence>MNVLIADTEDRFNDALTVRHKVFVEEQKVPEEEEIDQHEKDAVHFVAYDGKNPIGAGRMRIHDDIAKVERICVLDAYRGKHVGQAIMNKIEETAKEKGLNTLLLNAQLHAVPFYERLHYKVTSDEFMDAGIPHVQMRKSL</sequence>
<comment type="caution">
    <text evidence="2">The sequence shown here is derived from an EMBL/GenBank/DDBJ whole genome shotgun (WGS) entry which is preliminary data.</text>
</comment>
<evidence type="ECO:0000259" key="1">
    <source>
        <dbReference type="PROSITE" id="PS51186"/>
    </source>
</evidence>
<dbReference type="PANTHER" id="PTHR13355:SF11">
    <property type="entry name" value="GLUCOSAMINE 6-PHOSPHATE N-ACETYLTRANSFERASE"/>
    <property type="match status" value="1"/>
</dbReference>
<dbReference type="RefSeq" id="WP_205002020.1">
    <property type="nucleotide sequence ID" value="NZ_JAFBER010000001.1"/>
</dbReference>
<proteinExistence type="predicted"/>
<dbReference type="PROSITE" id="PS51186">
    <property type="entry name" value="GNAT"/>
    <property type="match status" value="1"/>
</dbReference>
<dbReference type="Proteomes" id="UP000808914">
    <property type="component" value="Unassembled WGS sequence"/>
</dbReference>
<name>A0ABS2PVH4_9BACL</name>
<dbReference type="EMBL" id="JAFBER010000001">
    <property type="protein sequence ID" value="MBM7644056.1"/>
    <property type="molecule type" value="Genomic_DNA"/>
</dbReference>
<dbReference type="SUPFAM" id="SSF55729">
    <property type="entry name" value="Acyl-CoA N-acyltransferases (Nat)"/>
    <property type="match status" value="1"/>
</dbReference>
<organism evidence="2 3">
    <name type="scientific">Scopulibacillus daqui</name>
    <dbReference type="NCBI Taxonomy" id="1469162"/>
    <lineage>
        <taxon>Bacteria</taxon>
        <taxon>Bacillati</taxon>
        <taxon>Bacillota</taxon>
        <taxon>Bacilli</taxon>
        <taxon>Bacillales</taxon>
        <taxon>Sporolactobacillaceae</taxon>
        <taxon>Scopulibacillus</taxon>
    </lineage>
</organism>
<feature type="domain" description="N-acetyltransferase" evidence="1">
    <location>
        <begin position="1"/>
        <end position="140"/>
    </location>
</feature>
<dbReference type="InterPro" id="IPR039143">
    <property type="entry name" value="GNPNAT1-like"/>
</dbReference>
<dbReference type="Gene3D" id="3.40.630.30">
    <property type="match status" value="1"/>
</dbReference>
<dbReference type="InterPro" id="IPR000182">
    <property type="entry name" value="GNAT_dom"/>
</dbReference>
<dbReference type="Pfam" id="PF13673">
    <property type="entry name" value="Acetyltransf_10"/>
    <property type="match status" value="1"/>
</dbReference>